<protein>
    <submittedName>
        <fullName evidence="3">Histidine phosphotransferase ChpT</fullName>
    </submittedName>
</protein>
<keyword evidence="3" id="KW-0808">Transferase</keyword>
<dbReference type="InterPro" id="IPR036890">
    <property type="entry name" value="HATPase_C_sf"/>
</dbReference>
<dbReference type="STRING" id="121821.GCA_001870675_03071"/>
<proteinExistence type="predicted"/>
<dbReference type="GO" id="GO:0016740">
    <property type="term" value="F:transferase activity"/>
    <property type="evidence" value="ECO:0007669"/>
    <property type="project" value="UniProtKB-KW"/>
</dbReference>
<dbReference type="Gene3D" id="3.30.565.10">
    <property type="entry name" value="Histidine kinase-like ATPase, C-terminal domain"/>
    <property type="match status" value="1"/>
</dbReference>
<dbReference type="Pfam" id="PF10090">
    <property type="entry name" value="HPTransfase"/>
    <property type="match status" value="1"/>
</dbReference>
<dbReference type="Proteomes" id="UP000249364">
    <property type="component" value="Unassembled WGS sequence"/>
</dbReference>
<evidence type="ECO:0000313" key="3">
    <source>
        <dbReference type="EMBL" id="PZX46577.1"/>
    </source>
</evidence>
<dbReference type="InterPro" id="IPR018762">
    <property type="entry name" value="ChpT_C"/>
</dbReference>
<name>A0A2W7QRY7_9RHOB</name>
<accession>A0A2W7QRY7</accession>
<organism evidence="3 4">
    <name type="scientific">Roseinatronobacter thiooxidans</name>
    <dbReference type="NCBI Taxonomy" id="121821"/>
    <lineage>
        <taxon>Bacteria</taxon>
        <taxon>Pseudomonadati</taxon>
        <taxon>Pseudomonadota</taxon>
        <taxon>Alphaproteobacteria</taxon>
        <taxon>Rhodobacterales</taxon>
        <taxon>Paracoccaceae</taxon>
        <taxon>Roseinatronobacter</taxon>
    </lineage>
</organism>
<dbReference type="RefSeq" id="WP_084386483.1">
    <property type="nucleotide sequence ID" value="NZ_MEHT01000045.1"/>
</dbReference>
<sequence length="226" mass="24105">MAHDATHSAARRTGQTGNTDQDLSAMVASRICHDLVSPLGAIGNGLELMQLASSTLGPELSLVAQSTDSANARLRFYRIAFGIVSASQSISRAEILSILDALQPHQKHKVSWTCGTELTRQQVKLMFLLLMCLETTVPWGGEIVLRSAPCGVELVANAHRLRIEDSLWTALCDAGRIEDLTSAKIHFALAGAEIAAQGYAVSVTAQESSFAIRVALECGDGRNCGT</sequence>
<dbReference type="AlphaFoldDB" id="A0A2W7QRY7"/>
<dbReference type="EMBL" id="QKZQ01000003">
    <property type="protein sequence ID" value="PZX46577.1"/>
    <property type="molecule type" value="Genomic_DNA"/>
</dbReference>
<evidence type="ECO:0000256" key="1">
    <source>
        <dbReference type="SAM" id="MobiDB-lite"/>
    </source>
</evidence>
<evidence type="ECO:0000313" key="4">
    <source>
        <dbReference type="Proteomes" id="UP000249364"/>
    </source>
</evidence>
<feature type="domain" description="Histidine phosphotransferase ChpT C-terminal" evidence="2">
    <location>
        <begin position="93"/>
        <end position="207"/>
    </location>
</feature>
<feature type="region of interest" description="Disordered" evidence="1">
    <location>
        <begin position="1"/>
        <end position="20"/>
    </location>
</feature>
<reference evidence="3 4" key="1">
    <citation type="submission" date="2018-06" db="EMBL/GenBank/DDBJ databases">
        <title>Genomic Encyclopedia of Archaeal and Bacterial Type Strains, Phase II (KMG-II): from individual species to whole genera.</title>
        <authorList>
            <person name="Goeker M."/>
        </authorList>
    </citation>
    <scope>NUCLEOTIDE SEQUENCE [LARGE SCALE GENOMIC DNA]</scope>
    <source>
        <strain evidence="3 4">DSM 13087</strain>
    </source>
</reference>
<keyword evidence="4" id="KW-1185">Reference proteome</keyword>
<evidence type="ECO:0000259" key="2">
    <source>
        <dbReference type="Pfam" id="PF10090"/>
    </source>
</evidence>
<comment type="caution">
    <text evidence="3">The sequence shown here is derived from an EMBL/GenBank/DDBJ whole genome shotgun (WGS) entry which is preliminary data.</text>
</comment>
<gene>
    <name evidence="3" type="ORF">LY56_00778</name>
</gene>
<dbReference type="OrthoDB" id="9803702at2"/>
<dbReference type="Gene3D" id="1.10.287.130">
    <property type="match status" value="1"/>
</dbReference>